<feature type="compositionally biased region" description="Polar residues" evidence="16">
    <location>
        <begin position="1180"/>
        <end position="1193"/>
    </location>
</feature>
<evidence type="ECO:0000256" key="2">
    <source>
        <dbReference type="ARBA" id="ARBA00004555"/>
    </source>
</evidence>
<evidence type="ECO:0000256" key="12">
    <source>
        <dbReference type="ARBA" id="ARBA00023157"/>
    </source>
</evidence>
<reference evidence="19 20" key="1">
    <citation type="submission" date="2024-04" db="EMBL/GenBank/DDBJ databases">
        <authorList>
            <person name="Waldvogel A.-M."/>
            <person name="Schoenle A."/>
        </authorList>
    </citation>
    <scope>NUCLEOTIDE SEQUENCE [LARGE SCALE GENOMIC DNA]</scope>
</reference>
<feature type="coiled-coil region" evidence="15">
    <location>
        <begin position="767"/>
        <end position="814"/>
    </location>
</feature>
<dbReference type="InterPro" id="IPR009030">
    <property type="entry name" value="Growth_fac_rcpt_cys_sf"/>
</dbReference>
<feature type="coiled-coil region" evidence="15">
    <location>
        <begin position="66"/>
        <end position="107"/>
    </location>
</feature>
<keyword evidence="6 14" id="KW-0245">EGF-like domain</keyword>
<evidence type="ECO:0000256" key="9">
    <source>
        <dbReference type="ARBA" id="ARBA00022837"/>
    </source>
</evidence>
<evidence type="ECO:0000256" key="1">
    <source>
        <dbReference type="ARBA" id="ARBA00004498"/>
    </source>
</evidence>
<dbReference type="PANTHER" id="PTHR18921">
    <property type="entry name" value="MYOSIN HEAVY CHAIN - RELATED"/>
    <property type="match status" value="1"/>
</dbReference>
<dbReference type="SMART" id="SM00181">
    <property type="entry name" value="EGF"/>
    <property type="match status" value="5"/>
</dbReference>
<accession>A0AAV2JKC7</accession>
<evidence type="ECO:0000256" key="6">
    <source>
        <dbReference type="ARBA" id="ARBA00022536"/>
    </source>
</evidence>
<comment type="caution">
    <text evidence="14">Lacks conserved residue(s) required for the propagation of feature annotation.</text>
</comment>
<feature type="coiled-coil region" evidence="15">
    <location>
        <begin position="177"/>
        <end position="604"/>
    </location>
</feature>
<evidence type="ECO:0000313" key="20">
    <source>
        <dbReference type="Proteomes" id="UP001497482"/>
    </source>
</evidence>
<keyword evidence="8" id="KW-0677">Repeat</keyword>
<dbReference type="FunFam" id="2.10.25.10:FF:000014">
    <property type="entry name" value="Latent-transforming growth factor beta-binding protein 3"/>
    <property type="match status" value="1"/>
</dbReference>
<dbReference type="GO" id="GO:0006888">
    <property type="term" value="P:endoplasmic reticulum to Golgi vesicle-mediated transport"/>
    <property type="evidence" value="ECO:0007669"/>
    <property type="project" value="TreeGrafter"/>
</dbReference>
<evidence type="ECO:0000256" key="15">
    <source>
        <dbReference type="SAM" id="Coils"/>
    </source>
</evidence>
<protein>
    <recommendedName>
        <fullName evidence="21">Thyroid hormone receptor interactor 11</fullName>
    </recommendedName>
</protein>
<feature type="coiled-coil region" evidence="15">
    <location>
        <begin position="861"/>
        <end position="980"/>
    </location>
</feature>
<comment type="subcellular location">
    <subcellularLocation>
        <location evidence="2">Golgi apparatus</location>
    </subcellularLocation>
    <subcellularLocation>
        <location evidence="1">Secreted</location>
        <location evidence="1">Extracellular space</location>
        <location evidence="1">Extracellular matrix</location>
    </subcellularLocation>
</comment>
<feature type="domain" description="EGF-like" evidence="17">
    <location>
        <begin position="1575"/>
        <end position="1613"/>
    </location>
</feature>
<dbReference type="PROSITE" id="PS01187">
    <property type="entry name" value="EGF_CA"/>
    <property type="match status" value="2"/>
</dbReference>
<dbReference type="SUPFAM" id="SSF57184">
    <property type="entry name" value="Growth factor receptor domain"/>
    <property type="match status" value="1"/>
</dbReference>
<feature type="region of interest" description="Disordered" evidence="16">
    <location>
        <begin position="1214"/>
        <end position="1256"/>
    </location>
</feature>
<dbReference type="InterPro" id="IPR000237">
    <property type="entry name" value="GRIP_dom"/>
</dbReference>
<evidence type="ECO:0000256" key="14">
    <source>
        <dbReference type="PROSITE-ProRule" id="PRU00076"/>
    </source>
</evidence>
<feature type="domain" description="EGF-like" evidence="17">
    <location>
        <begin position="1536"/>
        <end position="1574"/>
    </location>
</feature>
<evidence type="ECO:0000256" key="11">
    <source>
        <dbReference type="ARBA" id="ARBA00023054"/>
    </source>
</evidence>
<dbReference type="InterPro" id="IPR026823">
    <property type="entry name" value="cEGF"/>
</dbReference>
<dbReference type="InterPro" id="IPR000152">
    <property type="entry name" value="EGF-type_Asp/Asn_hydroxyl_site"/>
</dbReference>
<dbReference type="InterPro" id="IPR049883">
    <property type="entry name" value="NOTCH1_EGF-like"/>
</dbReference>
<proteinExistence type="inferred from homology"/>
<dbReference type="FunFam" id="2.10.25.10:FF:000190">
    <property type="entry name" value="fibulin-5 isoform X2"/>
    <property type="match status" value="1"/>
</dbReference>
<evidence type="ECO:0000259" key="18">
    <source>
        <dbReference type="PROSITE" id="PS50913"/>
    </source>
</evidence>
<evidence type="ECO:0000256" key="4">
    <source>
        <dbReference type="ARBA" id="ARBA00022525"/>
    </source>
</evidence>
<dbReference type="Gene3D" id="1.10.287.1490">
    <property type="match status" value="2"/>
</dbReference>
<dbReference type="PROSITE" id="PS01186">
    <property type="entry name" value="EGF_2"/>
    <property type="match status" value="4"/>
</dbReference>
<evidence type="ECO:0008006" key="21">
    <source>
        <dbReference type="Google" id="ProtNLM"/>
    </source>
</evidence>
<dbReference type="InterPro" id="IPR000742">
    <property type="entry name" value="EGF"/>
</dbReference>
<gene>
    <name evidence="19" type="ORF">KC01_LOCUS7157</name>
</gene>
<keyword evidence="9" id="KW-0106">Calcium</keyword>
<evidence type="ECO:0000256" key="3">
    <source>
        <dbReference type="ARBA" id="ARBA00006127"/>
    </source>
</evidence>
<evidence type="ECO:0000256" key="5">
    <source>
        <dbReference type="ARBA" id="ARBA00022530"/>
    </source>
</evidence>
<organism evidence="19 20">
    <name type="scientific">Knipowitschia caucasica</name>
    <name type="common">Caucasian dwarf goby</name>
    <name type="synonym">Pomatoschistus caucasicus</name>
    <dbReference type="NCBI Taxonomy" id="637954"/>
    <lineage>
        <taxon>Eukaryota</taxon>
        <taxon>Metazoa</taxon>
        <taxon>Chordata</taxon>
        <taxon>Craniata</taxon>
        <taxon>Vertebrata</taxon>
        <taxon>Euteleostomi</taxon>
        <taxon>Actinopterygii</taxon>
        <taxon>Neopterygii</taxon>
        <taxon>Teleostei</taxon>
        <taxon>Neoteleostei</taxon>
        <taxon>Acanthomorphata</taxon>
        <taxon>Gobiaria</taxon>
        <taxon>Gobiiformes</taxon>
        <taxon>Gobioidei</taxon>
        <taxon>Gobiidae</taxon>
        <taxon>Gobiinae</taxon>
        <taxon>Knipowitschia</taxon>
    </lineage>
</organism>
<feature type="region of interest" description="Disordered" evidence="16">
    <location>
        <begin position="142"/>
        <end position="161"/>
    </location>
</feature>
<dbReference type="Proteomes" id="UP001497482">
    <property type="component" value="Chromosome 12"/>
</dbReference>
<feature type="domain" description="GRIP" evidence="18">
    <location>
        <begin position="1110"/>
        <end position="1159"/>
    </location>
</feature>
<dbReference type="InterPro" id="IPR018097">
    <property type="entry name" value="EGF_Ca-bd_CS"/>
</dbReference>
<dbReference type="Gene3D" id="2.10.25.10">
    <property type="entry name" value="Laminin"/>
    <property type="match status" value="5"/>
</dbReference>
<dbReference type="InterPro" id="IPR055088">
    <property type="entry name" value="Fibulin_C"/>
</dbReference>
<feature type="coiled-coil region" evidence="15">
    <location>
        <begin position="1024"/>
        <end position="1110"/>
    </location>
</feature>
<dbReference type="Pfam" id="PF07645">
    <property type="entry name" value="EGF_CA"/>
    <property type="match status" value="4"/>
</dbReference>
<feature type="compositionally biased region" description="Low complexity" evidence="16">
    <location>
        <begin position="1233"/>
        <end position="1243"/>
    </location>
</feature>
<dbReference type="PANTHER" id="PTHR18921:SF2">
    <property type="entry name" value="THYROID RECEPTOR-INTERACTING PROTEIN 11"/>
    <property type="match status" value="1"/>
</dbReference>
<evidence type="ECO:0000256" key="8">
    <source>
        <dbReference type="ARBA" id="ARBA00022737"/>
    </source>
</evidence>
<dbReference type="PROSITE" id="PS50026">
    <property type="entry name" value="EGF_3"/>
    <property type="match status" value="4"/>
</dbReference>
<feature type="domain" description="EGF-like" evidence="17">
    <location>
        <begin position="1614"/>
        <end position="1654"/>
    </location>
</feature>
<dbReference type="GO" id="GO:0007030">
    <property type="term" value="P:Golgi organization"/>
    <property type="evidence" value="ECO:0007669"/>
    <property type="project" value="TreeGrafter"/>
</dbReference>
<keyword evidence="20" id="KW-1185">Reference proteome</keyword>
<evidence type="ECO:0000256" key="13">
    <source>
        <dbReference type="ARBA" id="ARBA00023180"/>
    </source>
</evidence>
<evidence type="ECO:0000256" key="16">
    <source>
        <dbReference type="SAM" id="MobiDB-lite"/>
    </source>
</evidence>
<dbReference type="InterPro" id="IPR001881">
    <property type="entry name" value="EGF-like_Ca-bd_dom"/>
</dbReference>
<feature type="region of interest" description="Disordered" evidence="16">
    <location>
        <begin position="1174"/>
        <end position="1193"/>
    </location>
</feature>
<keyword evidence="7" id="KW-0732">Signal</keyword>
<dbReference type="Pfam" id="PF12662">
    <property type="entry name" value="cEGF"/>
    <property type="match status" value="1"/>
</dbReference>
<comment type="similarity">
    <text evidence="3">Belongs to the fibulin family.</text>
</comment>
<dbReference type="EMBL" id="OZ035834">
    <property type="protein sequence ID" value="CAL1575629.1"/>
    <property type="molecule type" value="Genomic_DNA"/>
</dbReference>
<keyword evidence="4" id="KW-0964">Secreted</keyword>
<evidence type="ECO:0000313" key="19">
    <source>
        <dbReference type="EMBL" id="CAL1575629.1"/>
    </source>
</evidence>
<keyword evidence="12" id="KW-1015">Disulfide bond</keyword>
<dbReference type="SMART" id="SM00179">
    <property type="entry name" value="EGF_CA"/>
    <property type="match status" value="6"/>
</dbReference>
<dbReference type="GO" id="GO:0005794">
    <property type="term" value="C:Golgi apparatus"/>
    <property type="evidence" value="ECO:0007669"/>
    <property type="project" value="UniProtKB-SubCell"/>
</dbReference>
<dbReference type="SUPFAM" id="SSF57196">
    <property type="entry name" value="EGF/Laminin"/>
    <property type="match status" value="1"/>
</dbReference>
<keyword evidence="10" id="KW-0333">Golgi apparatus</keyword>
<feature type="domain" description="EGF-like" evidence="17">
    <location>
        <begin position="1495"/>
        <end position="1535"/>
    </location>
</feature>
<name>A0AAV2JKC7_KNICA</name>
<dbReference type="Pfam" id="PF22914">
    <property type="entry name" value="Fibulin_C"/>
    <property type="match status" value="1"/>
</dbReference>
<keyword evidence="13" id="KW-0325">Glycoprotein</keyword>
<dbReference type="FunFam" id="2.10.25.10:FF:000240">
    <property type="entry name" value="Vitamin K-dependent protein S"/>
    <property type="match status" value="1"/>
</dbReference>
<keyword evidence="11 15" id="KW-0175">Coiled coil</keyword>
<evidence type="ECO:0000256" key="10">
    <source>
        <dbReference type="ARBA" id="ARBA00023034"/>
    </source>
</evidence>
<feature type="coiled-coil region" evidence="15">
    <location>
        <begin position="664"/>
        <end position="741"/>
    </location>
</feature>
<dbReference type="GO" id="GO:0005509">
    <property type="term" value="F:calcium ion binding"/>
    <property type="evidence" value="ECO:0007669"/>
    <property type="project" value="InterPro"/>
</dbReference>
<dbReference type="GO" id="GO:0031267">
    <property type="term" value="F:small GTPase binding"/>
    <property type="evidence" value="ECO:0007669"/>
    <property type="project" value="TreeGrafter"/>
</dbReference>
<dbReference type="PROSITE" id="PS50913">
    <property type="entry name" value="GRIP"/>
    <property type="match status" value="1"/>
</dbReference>
<evidence type="ECO:0000256" key="7">
    <source>
        <dbReference type="ARBA" id="ARBA00022729"/>
    </source>
</evidence>
<dbReference type="PROSITE" id="PS00010">
    <property type="entry name" value="ASX_HYDROXYL"/>
    <property type="match status" value="4"/>
</dbReference>
<evidence type="ECO:0000259" key="17">
    <source>
        <dbReference type="PROSITE" id="PS50026"/>
    </source>
</evidence>
<sequence length="1815" mass="203383">MSSWLGGLGSGLGQSLGQVGGSLSNFTGQISNFTKDMLLEGVEEVEDAATELQVSNSKLVEVEGAFASQKSEHDRLKRLHAELEEKLEAAEIQMKSQSAEYRMQLQQKDEEISHLKSCQSGLQDPAQSSLGLAVLPITTASSTSTSTSFMSRPTATHHGFQGDELDLSDVLWSQQEINRLSSEVTRLEAEVVHCRRLTQTTAAAGAGNGDKAEIHRLQRTINELREEMSREVDEHQHELAALQDAQRQKLSDFTRRHREELGEYEERIEELEEQIHNAGGPSSPTTDSSKLMELQKIISSLREESDRSEKEVSELRVGLEEAQRNQASLQNEKAELQEENAGLLQNYTRLQASVSELQTRVQEQEGRSLQKAQLEQEIQGLRSNLADAEAEIERLKETTEKERPADEVEHADILELNTIIGSLRQDKEVLEREKLELLKRLSESEQSVSATTAVPLESEELEDLKRDLELRDAALKAAEEERDSLMSELEELDRQNQEATQHMISVKDQLSRHLKEAEAQISKLSAELDTTKAQKQSLEQEVDAQKDKMNHSTFTLNDLHMAKQQLEHTVTELKEKLANSQEQSKELRKEVTYLKKTLQEKEEELSIAITQLYEAGNGGDKDQMTKDVIATKDNEISDLKSQLDGFRNTQEKVLTEQYEIKMENRKLKEDCDSKVAKIEEVSKQMVENQTTLNRTIREKETRIEALKLEKVQFESELQQVEKTLAEQAKLYQQTIDELTQARSMDATALQTEHEKAIKLNQEKDMVIAQLKRDMEQAASDHRDTNEMLSMTVDVKNLKEENEAVAAKSREKESEFRALQETNMQVSMLLREKEFELSAMSEKSATVERMLKDKEQGKSGELNQLLNELKSMQDKAVAFQHERDQVMMALKQKQMETTAVQAELQHVKDKEQRLNLELERLRNHLLEIEDSYTRDALAAEDRETELRRRVALLEERLATSSNAVENASQQASMQVESLQEQLSGVVKQRDETYAQLRTSQDQVNQYAVSLSNLQMVLEQFQQEEKAMYSSELDKHKREKEEWKRKAERLMEQGSALQLNLNEANSALESASRLTDQLDLKEEQLEEAKKQVDIRQEMLEEAQKKLMNLLNSTEGKIDKVLMRNLFMGYFHTPKSKRADVLRLMGNVLGLSREDVDKMLEGDGRHGVTGWVSSWLGGRGAQSVPNTPQRPTSEHSFNSSFSEMFVKFLEMESTPSLPAPKLHDIKPLNAPPQRKGAGASSSTAGGVPSKRPGELNPFLAPRSTAVPLLGAPGPSASGHLLMKPISDALPTFTPVPVSGEASGGAAALKDLLNQPAVSTSGELISQSAQTGQSSSSEQSRAERTLYDLVVAEARPGGGVCPDWLCSSKRMLAALIYCILLFIHPGHGQTCSDGFAYDRRARQCIDVDECRALPDACRGDMRCVNRNGGYLCIPQGLYNQPQRPEVPALPEPAYPDTDGYSDTFLPGPPRSVEPSYPRVRGTAPCILGYELAEDGTCNDIDECATNSHHCNPTQVCINSAGGYTCSCTEGYWLIGGQCHDIDECRYGYCQQLCANVAGSYSCSCSPGYLLNPDGRTCEDVDECEEEPCSHGCLNTFGSFMCNCGEGFELAADGTTCMDLDECSFSEFLCQNRCINTPGSFTCICPPGYYVYEDGRSCEDYNECETGNNTCTAQQVCFNFQGGFTCLDPLQCPPPYVEVSDNQCMCYTENPQCRDKPFTILYRHMDLSSGRSVPADIFQMQATTRYPGAFYIFQIKSGNDGREFYMRQTSNVSATLVLTRPIKGPKVVVLDLEMVTVNNVINFRGSSIIRLTIYVSEHPF</sequence>
<keyword evidence="5" id="KW-0272">Extracellular matrix</keyword>
<dbReference type="CDD" id="cd00054">
    <property type="entry name" value="EGF_CA"/>
    <property type="match status" value="6"/>
</dbReference>